<reference evidence="2" key="2">
    <citation type="submission" date="2016-02" db="EMBL/GenBank/DDBJ databases">
        <title>Draft genome sequence of five rapidly growing Mycobacterium species.</title>
        <authorList>
            <person name="Katahira K."/>
            <person name="Gotou Y."/>
            <person name="Iida K."/>
            <person name="Ogura Y."/>
            <person name="Hayashi T."/>
        </authorList>
    </citation>
    <scope>NUCLEOTIDE SEQUENCE [LARGE SCALE GENOMIC DNA]</scope>
    <source>
        <strain evidence="2">JCM15298</strain>
    </source>
</reference>
<evidence type="ECO:0000313" key="2">
    <source>
        <dbReference type="Proteomes" id="UP000069443"/>
    </source>
</evidence>
<dbReference type="STRING" id="228230.RMCC_5316"/>
<proteinExistence type="predicted"/>
<dbReference type="Proteomes" id="UP000069443">
    <property type="component" value="Unassembled WGS sequence"/>
</dbReference>
<protein>
    <submittedName>
        <fullName evidence="1">Uncharacterized protein</fullName>
    </submittedName>
</protein>
<reference evidence="2" key="1">
    <citation type="journal article" date="2016" name="Genome Announc.">
        <title>Draft Genome Sequences of Five Rapidly Growing Mycobacterium Species, M. thermoresistibile, M. fortuitum subsp. acetamidolyticum, M. canariasense, M. brisbanense, and M. novocastrense.</title>
        <authorList>
            <person name="Katahira K."/>
            <person name="Ogura Y."/>
            <person name="Gotoh Y."/>
            <person name="Hayashi T."/>
        </authorList>
    </citation>
    <scope>NUCLEOTIDE SEQUENCE [LARGE SCALE GENOMIC DNA]</scope>
    <source>
        <strain evidence="2">JCM15298</strain>
    </source>
</reference>
<keyword evidence="2" id="KW-1185">Reference proteome</keyword>
<sequence length="80" mass="8206">MPITMMVNGIQNHTVPIAAPATMEAVGTTPIVRWWGTTVVAASVRSAVSAGVLDVIATMRPTYGYALPGDTAFSAEPCGG</sequence>
<dbReference type="EMBL" id="BCSY01000082">
    <property type="protein sequence ID" value="GAS98351.1"/>
    <property type="molecule type" value="Genomic_DNA"/>
</dbReference>
<accession>A0A100WHL7</accession>
<dbReference type="AlphaFoldDB" id="A0A100WHL7"/>
<organism evidence="1 2">
    <name type="scientific">Mycolicibacterium canariasense</name>
    <name type="common">Mycobacterium canariasense</name>
    <dbReference type="NCBI Taxonomy" id="228230"/>
    <lineage>
        <taxon>Bacteria</taxon>
        <taxon>Bacillati</taxon>
        <taxon>Actinomycetota</taxon>
        <taxon>Actinomycetes</taxon>
        <taxon>Mycobacteriales</taxon>
        <taxon>Mycobacteriaceae</taxon>
        <taxon>Mycolicibacterium</taxon>
    </lineage>
</organism>
<gene>
    <name evidence="1" type="ORF">RMCC_5316</name>
</gene>
<evidence type="ECO:0000313" key="1">
    <source>
        <dbReference type="EMBL" id="GAS98351.1"/>
    </source>
</evidence>
<comment type="caution">
    <text evidence="1">The sequence shown here is derived from an EMBL/GenBank/DDBJ whole genome shotgun (WGS) entry which is preliminary data.</text>
</comment>
<name>A0A100WHL7_MYCCR</name>